<sequence length="462" mass="52889">MLLAVITVLGFVLRLTLSNQSFWLDEGASIMFGKLPTAQLIESIKTDFHPPLYYSLLHFWLPFADKLEWLIRLPFIILATATIPVLYHLCREIFSDKSRIPMLSALFLALNPLHIYYSQELRMYSLATLLVVLSWYFMIRKKYLLVSLINLLGFFTFYGVVFNHFSQIIFLFIQPPKKMVRTLATLIAPTALAFLFWWPVFSAQLSNGHYLTGALPGWQVLSGSLTFKSLALIPLKFILGRISLEPQKLYFLSGGIITSIFLIISGRAILIKKALPLWISLLTPLVTGSLVSLKTPILGYWRFLFILPFFLALLAAGVESLPKTVFLGTVAWVCGVFLFANLYFWNNPRFQREDWRGLNAFLAGKNGLMMIAFPYKFAPLYFYTGDTRYLPLETSSYTQKPLLKTEFEETATSASSFYYLDYLADITDSERSGLQTLSQFGLKQIGVYNFNNLGQLYEFRRL</sequence>
<feature type="transmembrane region" description="Helical" evidence="8">
    <location>
        <begin position="249"/>
        <end position="269"/>
    </location>
</feature>
<keyword evidence="7 8" id="KW-0472">Membrane</keyword>
<evidence type="ECO:0000256" key="3">
    <source>
        <dbReference type="ARBA" id="ARBA00022676"/>
    </source>
</evidence>
<dbReference type="PANTHER" id="PTHR33908:SF11">
    <property type="entry name" value="MEMBRANE PROTEIN"/>
    <property type="match status" value="1"/>
</dbReference>
<feature type="transmembrane region" description="Helical" evidence="8">
    <location>
        <begin position="69"/>
        <end position="90"/>
    </location>
</feature>
<dbReference type="STRING" id="1618392.UW41_C0005G0032"/>
<dbReference type="AlphaFoldDB" id="A0A0G1KNI8"/>
<name>A0A0G1KNI8_9BACT</name>
<feature type="transmembrane region" description="Helical" evidence="8">
    <location>
        <begin position="180"/>
        <end position="198"/>
    </location>
</feature>
<dbReference type="Pfam" id="PF13231">
    <property type="entry name" value="PMT_2"/>
    <property type="match status" value="1"/>
</dbReference>
<feature type="transmembrane region" description="Helical" evidence="8">
    <location>
        <begin position="121"/>
        <end position="139"/>
    </location>
</feature>
<dbReference type="EMBL" id="LCIE01000005">
    <property type="protein sequence ID" value="KKT49529.1"/>
    <property type="molecule type" value="Genomic_DNA"/>
</dbReference>
<comment type="caution">
    <text evidence="10">The sequence shown here is derived from an EMBL/GenBank/DDBJ whole genome shotgun (WGS) entry which is preliminary data.</text>
</comment>
<accession>A0A0G1KNI8</accession>
<feature type="transmembrane region" description="Helical" evidence="8">
    <location>
        <begin position="300"/>
        <end position="318"/>
    </location>
</feature>
<evidence type="ECO:0000256" key="5">
    <source>
        <dbReference type="ARBA" id="ARBA00022692"/>
    </source>
</evidence>
<dbReference type="GO" id="GO:0005886">
    <property type="term" value="C:plasma membrane"/>
    <property type="evidence" value="ECO:0007669"/>
    <property type="project" value="UniProtKB-SubCell"/>
</dbReference>
<proteinExistence type="predicted"/>
<evidence type="ECO:0000256" key="1">
    <source>
        <dbReference type="ARBA" id="ARBA00004651"/>
    </source>
</evidence>
<evidence type="ECO:0000256" key="8">
    <source>
        <dbReference type="SAM" id="Phobius"/>
    </source>
</evidence>
<feature type="transmembrane region" description="Helical" evidence="8">
    <location>
        <begin position="151"/>
        <end position="173"/>
    </location>
</feature>
<evidence type="ECO:0000256" key="4">
    <source>
        <dbReference type="ARBA" id="ARBA00022679"/>
    </source>
</evidence>
<feature type="transmembrane region" description="Helical" evidence="8">
    <location>
        <begin position="218"/>
        <end position="237"/>
    </location>
</feature>
<evidence type="ECO:0000256" key="2">
    <source>
        <dbReference type="ARBA" id="ARBA00022475"/>
    </source>
</evidence>
<keyword evidence="5 8" id="KW-0812">Transmembrane</keyword>
<dbReference type="GO" id="GO:0016763">
    <property type="term" value="F:pentosyltransferase activity"/>
    <property type="evidence" value="ECO:0007669"/>
    <property type="project" value="TreeGrafter"/>
</dbReference>
<feature type="transmembrane region" description="Helical" evidence="8">
    <location>
        <begin position="275"/>
        <end position="293"/>
    </location>
</feature>
<keyword evidence="3" id="KW-0328">Glycosyltransferase</keyword>
<dbReference type="PANTHER" id="PTHR33908">
    <property type="entry name" value="MANNOSYLTRANSFERASE YKCB-RELATED"/>
    <property type="match status" value="1"/>
</dbReference>
<feature type="transmembrane region" description="Helical" evidence="8">
    <location>
        <begin position="324"/>
        <end position="345"/>
    </location>
</feature>
<protein>
    <recommendedName>
        <fullName evidence="9">Glycosyltransferase RgtA/B/C/D-like domain-containing protein</fullName>
    </recommendedName>
</protein>
<comment type="subcellular location">
    <subcellularLocation>
        <location evidence="1">Cell membrane</location>
        <topology evidence="1">Multi-pass membrane protein</topology>
    </subcellularLocation>
</comment>
<dbReference type="GO" id="GO:0009103">
    <property type="term" value="P:lipopolysaccharide biosynthetic process"/>
    <property type="evidence" value="ECO:0007669"/>
    <property type="project" value="UniProtKB-ARBA"/>
</dbReference>
<dbReference type="Proteomes" id="UP000034172">
    <property type="component" value="Unassembled WGS sequence"/>
</dbReference>
<keyword evidence="4" id="KW-0808">Transferase</keyword>
<evidence type="ECO:0000259" key="9">
    <source>
        <dbReference type="Pfam" id="PF13231"/>
    </source>
</evidence>
<feature type="domain" description="Glycosyltransferase RgtA/B/C/D-like" evidence="9">
    <location>
        <begin position="49"/>
        <end position="197"/>
    </location>
</feature>
<organism evidence="10">
    <name type="scientific">Candidatus Collierbacteria bacterium GW2011_GWC2_44_18</name>
    <dbReference type="NCBI Taxonomy" id="1618392"/>
    <lineage>
        <taxon>Bacteria</taxon>
        <taxon>Candidatus Collieribacteriota</taxon>
    </lineage>
</organism>
<gene>
    <name evidence="10" type="ORF">UW41_C0005G0032</name>
</gene>
<evidence type="ECO:0000313" key="10">
    <source>
        <dbReference type="EMBL" id="KKT49529.1"/>
    </source>
</evidence>
<evidence type="ECO:0000256" key="6">
    <source>
        <dbReference type="ARBA" id="ARBA00022989"/>
    </source>
</evidence>
<dbReference type="InterPro" id="IPR050297">
    <property type="entry name" value="LipidA_mod_glycosyltrf_83"/>
</dbReference>
<keyword evidence="6 8" id="KW-1133">Transmembrane helix</keyword>
<dbReference type="InterPro" id="IPR038731">
    <property type="entry name" value="RgtA/B/C-like"/>
</dbReference>
<keyword evidence="2" id="KW-1003">Cell membrane</keyword>
<reference evidence="10" key="1">
    <citation type="journal article" date="2015" name="Nature">
        <title>rRNA introns, odd ribosomes, and small enigmatic genomes across a large radiation of phyla.</title>
        <authorList>
            <person name="Brown C.T."/>
            <person name="Hug L.A."/>
            <person name="Thomas B.C."/>
            <person name="Sharon I."/>
            <person name="Castelle C.J."/>
            <person name="Singh A."/>
            <person name="Wilkins M.J."/>
            <person name="Williams K.H."/>
            <person name="Banfield J.F."/>
        </authorList>
    </citation>
    <scope>NUCLEOTIDE SEQUENCE [LARGE SCALE GENOMIC DNA]</scope>
</reference>
<evidence type="ECO:0000256" key="7">
    <source>
        <dbReference type="ARBA" id="ARBA00023136"/>
    </source>
</evidence>